<protein>
    <submittedName>
        <fullName evidence="1">Uncharacterized protein</fullName>
    </submittedName>
</protein>
<proteinExistence type="predicted"/>
<dbReference type="RefSeq" id="WP_238201798.1">
    <property type="nucleotide sequence ID" value="NZ_BPQE01000005.1"/>
</dbReference>
<organism evidence="1 2">
    <name type="scientific">Methylobacterium aerolatum</name>
    <dbReference type="NCBI Taxonomy" id="418708"/>
    <lineage>
        <taxon>Bacteria</taxon>
        <taxon>Pseudomonadati</taxon>
        <taxon>Pseudomonadota</taxon>
        <taxon>Alphaproteobacteria</taxon>
        <taxon>Hyphomicrobiales</taxon>
        <taxon>Methylobacteriaceae</taxon>
        <taxon>Methylobacterium</taxon>
    </lineage>
</organism>
<evidence type="ECO:0000313" key="1">
    <source>
        <dbReference type="EMBL" id="MDQ0448147.1"/>
    </source>
</evidence>
<dbReference type="Proteomes" id="UP001231124">
    <property type="component" value="Unassembled WGS sequence"/>
</dbReference>
<accession>A0ABU0I0M2</accession>
<comment type="caution">
    <text evidence="1">The sequence shown here is derived from an EMBL/GenBank/DDBJ whole genome shotgun (WGS) entry which is preliminary data.</text>
</comment>
<keyword evidence="2" id="KW-1185">Reference proteome</keyword>
<dbReference type="EMBL" id="JAUSVP010000007">
    <property type="protein sequence ID" value="MDQ0448147.1"/>
    <property type="molecule type" value="Genomic_DNA"/>
</dbReference>
<reference evidence="1 2" key="1">
    <citation type="submission" date="2023-07" db="EMBL/GenBank/DDBJ databases">
        <title>Genomic Encyclopedia of Type Strains, Phase IV (KMG-IV): sequencing the most valuable type-strain genomes for metagenomic binning, comparative biology and taxonomic classification.</title>
        <authorList>
            <person name="Goeker M."/>
        </authorList>
    </citation>
    <scope>NUCLEOTIDE SEQUENCE [LARGE SCALE GENOMIC DNA]</scope>
    <source>
        <strain evidence="1 2">DSM 19013</strain>
    </source>
</reference>
<sequence length="61" mass="7061">MHTGFIEAGNWNHAHKTGCKWKSAAEKYAHLASLDDKFLLVDEYQNLDLKAIRTLLRFNDN</sequence>
<evidence type="ECO:0000313" key="2">
    <source>
        <dbReference type="Proteomes" id="UP001231124"/>
    </source>
</evidence>
<gene>
    <name evidence="1" type="ORF">QO012_002655</name>
</gene>
<name>A0ABU0I0M2_9HYPH</name>